<dbReference type="HOGENOM" id="CLU_2360780_0_0_1"/>
<evidence type="ECO:0000313" key="2">
    <source>
        <dbReference type="Proteomes" id="UP000008783"/>
    </source>
</evidence>
<keyword evidence="2" id="KW-1185">Reference proteome</keyword>
<sequence>MHAEIINTHVPGNSLNSCRCCTLNSETLLARQKIPYLAQFTQKKSNGENCLNPLQIMEETKQNSKKLWTETRKSLTLEKLRVESSKLAVQDQLNLK</sequence>
<dbReference type="RefSeq" id="XP_003889274.1">
    <property type="nucleotide sequence ID" value="XM_003889225.1"/>
</dbReference>
<dbReference type="InParanoid" id="H6QT89"/>
<dbReference type="KEGG" id="pgr:PGTG_22112"/>
<dbReference type="AlphaFoldDB" id="H6QT89"/>
<reference evidence="2" key="1">
    <citation type="journal article" date="2011" name="Proc. Natl. Acad. Sci. U.S.A.">
        <title>Obligate biotrophy features unraveled by the genomic analysis of rust fungi.</title>
        <authorList>
            <person name="Duplessis S."/>
            <person name="Cuomo C.A."/>
            <person name="Lin Y.-C."/>
            <person name="Aerts A."/>
            <person name="Tisserant E."/>
            <person name="Veneault-Fourrey C."/>
            <person name="Joly D.L."/>
            <person name="Hacquard S."/>
            <person name="Amselem J."/>
            <person name="Cantarel B.L."/>
            <person name="Chiu R."/>
            <person name="Coutinho P.M."/>
            <person name="Feau N."/>
            <person name="Field M."/>
            <person name="Frey P."/>
            <person name="Gelhaye E."/>
            <person name="Goldberg J."/>
            <person name="Grabherr M.G."/>
            <person name="Kodira C.D."/>
            <person name="Kohler A."/>
            <person name="Kuees U."/>
            <person name="Lindquist E.A."/>
            <person name="Lucas S.M."/>
            <person name="Mago R."/>
            <person name="Mauceli E."/>
            <person name="Morin E."/>
            <person name="Murat C."/>
            <person name="Pangilinan J.L."/>
            <person name="Park R."/>
            <person name="Pearson M."/>
            <person name="Quesneville H."/>
            <person name="Rouhier N."/>
            <person name="Sakthikumar S."/>
            <person name="Salamov A.A."/>
            <person name="Schmutz J."/>
            <person name="Selles B."/>
            <person name="Shapiro H."/>
            <person name="Tanguay P."/>
            <person name="Tuskan G.A."/>
            <person name="Henrissat B."/>
            <person name="Van de Peer Y."/>
            <person name="Rouze P."/>
            <person name="Ellis J.G."/>
            <person name="Dodds P.N."/>
            <person name="Schein J.E."/>
            <person name="Zhong S."/>
            <person name="Hamelin R.C."/>
            <person name="Grigoriev I.V."/>
            <person name="Szabo L.J."/>
            <person name="Martin F."/>
        </authorList>
    </citation>
    <scope>NUCLEOTIDE SEQUENCE [LARGE SCALE GENOMIC DNA]</scope>
    <source>
        <strain evidence="2">CRL 75-36-700-3 / race SCCL</strain>
    </source>
</reference>
<accession>H6QT89</accession>
<dbReference type="VEuPathDB" id="FungiDB:PGTG_22112"/>
<dbReference type="EMBL" id="DS178309">
    <property type="protein sequence ID" value="EHS64057.1"/>
    <property type="molecule type" value="Genomic_DNA"/>
</dbReference>
<dbReference type="Proteomes" id="UP000008783">
    <property type="component" value="Unassembled WGS sequence"/>
</dbReference>
<protein>
    <submittedName>
        <fullName evidence="1">Uncharacterized protein</fullName>
    </submittedName>
</protein>
<evidence type="ECO:0000313" key="1">
    <source>
        <dbReference type="EMBL" id="EHS64057.1"/>
    </source>
</evidence>
<dbReference type="OrthoDB" id="2505507at2759"/>
<name>H6QT89_PUCGT</name>
<dbReference type="GeneID" id="13541667"/>
<organism evidence="1 2">
    <name type="scientific">Puccinia graminis f. sp. tritici (strain CRL 75-36-700-3 / race SCCL)</name>
    <name type="common">Black stem rust fungus</name>
    <dbReference type="NCBI Taxonomy" id="418459"/>
    <lineage>
        <taxon>Eukaryota</taxon>
        <taxon>Fungi</taxon>
        <taxon>Dikarya</taxon>
        <taxon>Basidiomycota</taxon>
        <taxon>Pucciniomycotina</taxon>
        <taxon>Pucciniomycetes</taxon>
        <taxon>Pucciniales</taxon>
        <taxon>Pucciniaceae</taxon>
        <taxon>Puccinia</taxon>
    </lineage>
</organism>
<proteinExistence type="predicted"/>
<gene>
    <name evidence="1" type="ORF">PGTG_22112</name>
</gene>